<evidence type="ECO:0000313" key="8">
    <source>
        <dbReference type="EMBL" id="EMA35601.1"/>
    </source>
</evidence>
<evidence type="ECO:0000313" key="9">
    <source>
        <dbReference type="Proteomes" id="UP000011555"/>
    </source>
</evidence>
<protein>
    <submittedName>
        <fullName evidence="7 8">Transporter</fullName>
    </submittedName>
</protein>
<keyword evidence="2 6" id="KW-0812">Transmembrane</keyword>
<dbReference type="PATRIC" id="fig|358396.7.peg.1063"/>
<dbReference type="KEGG" id="hlc:CHINAEXTREME18375"/>
<gene>
    <name evidence="8" type="ORF">C445_05193</name>
    <name evidence="7" type="ORF">CHINAEXTREME_18375</name>
</gene>
<feature type="compositionally biased region" description="Basic and acidic residues" evidence="5">
    <location>
        <begin position="1"/>
        <end position="19"/>
    </location>
</feature>
<accession>M0LQ52</accession>
<sequence>MGSPEDDHTGSPADWRTDTDTTNGKATGSTTGREETVRNAVERSRSGAPAAGSVVHDRFSSDEVFQRIVAAADEEITSGTRELFFSGLAAGFAITLTFLLYASLYGTTDGHPILSALLYPLGFINIIIGDYQLYTENTLPPVALTLERFASVPALLHHWLVVLGSNFLGAFLGAAALAWGGVLSGEAAEAGVHLGTHGLEVGWWSLFFKAAFAGLIVAGVVWVSFAVRDTLSRIVVVYMAFLAIPVGNLFHVVTAFTELSYATLAGEVAFSTGLVGFVLPVLLGNTLGGVLLVAVVNYNQTSERRLESARFEGITRRLSLREWAFGSLVGRAYVPLLEAAGRENAE</sequence>
<name>M0LQ52_NATLA</name>
<dbReference type="GO" id="GO:0005886">
    <property type="term" value="C:plasma membrane"/>
    <property type="evidence" value="ECO:0007669"/>
    <property type="project" value="TreeGrafter"/>
</dbReference>
<feature type="region of interest" description="Disordered" evidence="5">
    <location>
        <begin position="1"/>
        <end position="54"/>
    </location>
</feature>
<reference evidence="7 10" key="1">
    <citation type="journal article" date="2011" name="J. Bacteriol.">
        <title>Genome sequence of Halobiforma lacisalsi AJ5, an extremely halophilic archaeon which harbors a bop gene.</title>
        <authorList>
            <person name="Jiang X."/>
            <person name="Wang S."/>
            <person name="Cheng H."/>
            <person name="Huo Y."/>
            <person name="Zhang X."/>
            <person name="Zhu X."/>
            <person name="Han X."/>
            <person name="Ni P."/>
            <person name="Wu M."/>
        </authorList>
    </citation>
    <scope>NUCLEOTIDE SEQUENCE [LARGE SCALE GENOMIC DNA]</scope>
    <source>
        <strain evidence="7 10">AJ5</strain>
    </source>
</reference>
<dbReference type="PANTHER" id="PTHR30520:SF2">
    <property type="entry name" value="INNER MEMBRANE PROTEIN YFDC"/>
    <property type="match status" value="1"/>
</dbReference>
<dbReference type="STRING" id="358396.CHINAEXTREME_18375"/>
<dbReference type="PANTHER" id="PTHR30520">
    <property type="entry name" value="FORMATE TRANSPORTER-RELATED"/>
    <property type="match status" value="1"/>
</dbReference>
<dbReference type="InterPro" id="IPR000292">
    <property type="entry name" value="For/NO2_transpt"/>
</dbReference>
<evidence type="ECO:0000256" key="6">
    <source>
        <dbReference type="SAM" id="Phobius"/>
    </source>
</evidence>
<feature type="transmembrane region" description="Helical" evidence="6">
    <location>
        <begin position="116"/>
        <end position="134"/>
    </location>
</feature>
<evidence type="ECO:0000256" key="5">
    <source>
        <dbReference type="SAM" id="MobiDB-lite"/>
    </source>
</evidence>
<comment type="subcellular location">
    <subcellularLocation>
        <location evidence="1">Membrane</location>
        <topology evidence="1">Multi-pass membrane protein</topology>
    </subcellularLocation>
</comment>
<keyword evidence="3 6" id="KW-1133">Transmembrane helix</keyword>
<reference evidence="8 9" key="2">
    <citation type="journal article" date="2014" name="PLoS Genet.">
        <title>Phylogenetically driven sequencing of extremely halophilic archaea reveals strategies for static and dynamic osmo-response.</title>
        <authorList>
            <person name="Becker E.A."/>
            <person name="Seitzer P.M."/>
            <person name="Tritt A."/>
            <person name="Larsen D."/>
            <person name="Krusor M."/>
            <person name="Yao A.I."/>
            <person name="Wu D."/>
            <person name="Madern D."/>
            <person name="Eisen J.A."/>
            <person name="Darling A.E."/>
            <person name="Facciotti M.T."/>
        </authorList>
    </citation>
    <scope>NUCLEOTIDE SEQUENCE [LARGE SCALE GENOMIC DNA]</scope>
    <source>
        <strain evidence="8 9">AJ5</strain>
    </source>
</reference>
<dbReference type="Proteomes" id="UP000186547">
    <property type="component" value="Chromosome"/>
</dbReference>
<organism evidence="8 9">
    <name type="scientific">Natronobacterium lacisalsi AJ5</name>
    <dbReference type="NCBI Taxonomy" id="358396"/>
    <lineage>
        <taxon>Archaea</taxon>
        <taxon>Methanobacteriati</taxon>
        <taxon>Methanobacteriota</taxon>
        <taxon>Stenosarchaea group</taxon>
        <taxon>Halobacteria</taxon>
        <taxon>Halobacteriales</taxon>
        <taxon>Natrialbaceae</taxon>
        <taxon>Natronobacterium</taxon>
    </lineage>
</organism>
<dbReference type="Gene3D" id="1.20.1080.10">
    <property type="entry name" value="Glycerol uptake facilitator protein"/>
    <property type="match status" value="1"/>
</dbReference>
<dbReference type="EMBL" id="AOLZ01000023">
    <property type="protein sequence ID" value="EMA35601.1"/>
    <property type="molecule type" value="Genomic_DNA"/>
</dbReference>
<feature type="transmembrane region" description="Helical" evidence="6">
    <location>
        <begin position="83"/>
        <end position="104"/>
    </location>
</feature>
<keyword evidence="9" id="KW-1185">Reference proteome</keyword>
<feature type="compositionally biased region" description="Basic and acidic residues" evidence="5">
    <location>
        <begin position="32"/>
        <end position="45"/>
    </location>
</feature>
<evidence type="ECO:0000313" key="10">
    <source>
        <dbReference type="Proteomes" id="UP000186547"/>
    </source>
</evidence>
<keyword evidence="4 6" id="KW-0472">Membrane</keyword>
<feature type="compositionally biased region" description="Polar residues" evidence="5">
    <location>
        <begin position="20"/>
        <end position="31"/>
    </location>
</feature>
<dbReference type="Pfam" id="PF01226">
    <property type="entry name" value="Form_Nir_trans"/>
    <property type="match status" value="1"/>
</dbReference>
<feature type="transmembrane region" description="Helical" evidence="6">
    <location>
        <begin position="155"/>
        <end position="181"/>
    </location>
</feature>
<proteinExistence type="predicted"/>
<dbReference type="GO" id="GO:0015499">
    <property type="term" value="F:formate transmembrane transporter activity"/>
    <property type="evidence" value="ECO:0007669"/>
    <property type="project" value="TreeGrafter"/>
</dbReference>
<feature type="transmembrane region" description="Helical" evidence="6">
    <location>
        <begin position="268"/>
        <end position="296"/>
    </location>
</feature>
<evidence type="ECO:0000313" key="7">
    <source>
        <dbReference type="EMBL" id="APW99614.1"/>
    </source>
</evidence>
<dbReference type="Proteomes" id="UP000011555">
    <property type="component" value="Unassembled WGS sequence"/>
</dbReference>
<feature type="transmembrane region" description="Helical" evidence="6">
    <location>
        <begin position="201"/>
        <end position="223"/>
    </location>
</feature>
<dbReference type="eggNOG" id="arCOG03454">
    <property type="taxonomic scope" value="Archaea"/>
</dbReference>
<feature type="transmembrane region" description="Helical" evidence="6">
    <location>
        <begin position="235"/>
        <end position="256"/>
    </location>
</feature>
<dbReference type="EMBL" id="CP019285">
    <property type="protein sequence ID" value="APW99614.1"/>
    <property type="molecule type" value="Genomic_DNA"/>
</dbReference>
<dbReference type="InterPro" id="IPR023271">
    <property type="entry name" value="Aquaporin-like"/>
</dbReference>
<dbReference type="AlphaFoldDB" id="M0LQ52"/>
<evidence type="ECO:0000256" key="4">
    <source>
        <dbReference type="ARBA" id="ARBA00023136"/>
    </source>
</evidence>
<evidence type="ECO:0000256" key="2">
    <source>
        <dbReference type="ARBA" id="ARBA00022692"/>
    </source>
</evidence>
<evidence type="ECO:0000256" key="3">
    <source>
        <dbReference type="ARBA" id="ARBA00022989"/>
    </source>
</evidence>
<reference evidence="7" key="3">
    <citation type="submission" date="2017-01" db="EMBL/GenBank/DDBJ databases">
        <authorList>
            <person name="Mah S.A."/>
            <person name="Swanson W.J."/>
            <person name="Moy G.W."/>
            <person name="Vacquier V.D."/>
        </authorList>
    </citation>
    <scope>NUCLEOTIDE SEQUENCE</scope>
    <source>
        <strain evidence="7">AJ5</strain>
    </source>
</reference>
<evidence type="ECO:0000256" key="1">
    <source>
        <dbReference type="ARBA" id="ARBA00004141"/>
    </source>
</evidence>